<evidence type="ECO:0000313" key="1">
    <source>
        <dbReference type="EMBL" id="SDC13696.1"/>
    </source>
</evidence>
<dbReference type="Proteomes" id="UP000198781">
    <property type="component" value="Unassembled WGS sequence"/>
</dbReference>
<gene>
    <name evidence="1" type="ORF">SAMN05192589_101317</name>
</gene>
<name>A0A1G6J6Z9_9BURK</name>
<reference evidence="1 2" key="1">
    <citation type="submission" date="2016-10" db="EMBL/GenBank/DDBJ databases">
        <authorList>
            <person name="de Groot N.N."/>
        </authorList>
    </citation>
    <scope>NUCLEOTIDE SEQUENCE [LARGE SCALE GENOMIC DNA]</scope>
    <source>
        <strain evidence="1 2">DSM 16619</strain>
    </source>
</reference>
<evidence type="ECO:0000313" key="2">
    <source>
        <dbReference type="Proteomes" id="UP000198781"/>
    </source>
</evidence>
<protein>
    <submittedName>
        <fullName evidence="1">Competence protein ComEA</fullName>
    </submittedName>
</protein>
<keyword evidence="2" id="KW-1185">Reference proteome</keyword>
<dbReference type="SUPFAM" id="SSF47781">
    <property type="entry name" value="RuvA domain 2-like"/>
    <property type="match status" value="1"/>
</dbReference>
<sequence length="101" mass="9852">MLATAACTLASAAVEVNTASVADLDGVKGIGPALSARILKAREMGVFQNWADLVGRVQGMGKASAARLSSEGLTVNGATFGDAAAVAAPPALTAPAVGASR</sequence>
<dbReference type="InterPro" id="IPR010994">
    <property type="entry name" value="RuvA_2-like"/>
</dbReference>
<proteinExistence type="predicted"/>
<dbReference type="EMBL" id="FMZC01000001">
    <property type="protein sequence ID" value="SDC13696.1"/>
    <property type="molecule type" value="Genomic_DNA"/>
</dbReference>
<accession>A0A1G6J6Z9</accession>
<dbReference type="Gene3D" id="1.10.150.320">
    <property type="entry name" value="Photosystem II 12 kDa extrinsic protein"/>
    <property type="match status" value="1"/>
</dbReference>
<organism evidence="1 2">
    <name type="scientific">Paracidovorax valerianellae</name>
    <dbReference type="NCBI Taxonomy" id="187868"/>
    <lineage>
        <taxon>Bacteria</taxon>
        <taxon>Pseudomonadati</taxon>
        <taxon>Pseudomonadota</taxon>
        <taxon>Betaproteobacteria</taxon>
        <taxon>Burkholderiales</taxon>
        <taxon>Comamonadaceae</taxon>
        <taxon>Paracidovorax</taxon>
    </lineage>
</organism>
<dbReference type="STRING" id="187868.SAMN05192589_101317"/>
<dbReference type="OrthoDB" id="8687931at2"/>
<dbReference type="Pfam" id="PF12836">
    <property type="entry name" value="HHH_3"/>
    <property type="match status" value="1"/>
</dbReference>
<dbReference type="AlphaFoldDB" id="A0A1G6J6Z9"/>